<proteinExistence type="predicted"/>
<feature type="non-terminal residue" evidence="1">
    <location>
        <position position="1"/>
    </location>
</feature>
<name>A0A3G5A1F0_9VIRU</name>
<accession>A0A3G5A1F0</accession>
<gene>
    <name evidence="1" type="ORF">Harvfovirus14_37</name>
</gene>
<evidence type="ECO:0000313" key="1">
    <source>
        <dbReference type="EMBL" id="AYV81056.1"/>
    </source>
</evidence>
<reference evidence="1" key="1">
    <citation type="submission" date="2018-10" db="EMBL/GenBank/DDBJ databases">
        <title>Hidden diversity of soil giant viruses.</title>
        <authorList>
            <person name="Schulz F."/>
            <person name="Alteio L."/>
            <person name="Goudeau D."/>
            <person name="Ryan E.M."/>
            <person name="Malmstrom R.R."/>
            <person name="Blanchard J."/>
            <person name="Woyke T."/>
        </authorList>
    </citation>
    <scope>NUCLEOTIDE SEQUENCE</scope>
    <source>
        <strain evidence="1">HAV1</strain>
    </source>
</reference>
<dbReference type="EMBL" id="MK072256">
    <property type="protein sequence ID" value="AYV81056.1"/>
    <property type="molecule type" value="Genomic_DNA"/>
</dbReference>
<organism evidence="1">
    <name type="scientific">Harvfovirus sp</name>
    <dbReference type="NCBI Taxonomy" id="2487768"/>
    <lineage>
        <taxon>Viruses</taxon>
        <taxon>Varidnaviria</taxon>
        <taxon>Bamfordvirae</taxon>
        <taxon>Nucleocytoviricota</taxon>
        <taxon>Megaviricetes</taxon>
        <taxon>Imitervirales</taxon>
        <taxon>Mimiviridae</taxon>
        <taxon>Klosneuvirinae</taxon>
    </lineage>
</organism>
<sequence>FFKSLVSSSDNLKIFRLGGIIHRSLICETPQPPKQYVKNDSLIKKDATIYYHKHRSFALAHYPPKKCSNPGQLIPTCNFCHRQLPHHCIRDLNITLCKSNFWNQPSECAKLFGYIKAKTVDIRKYKLI</sequence>
<protein>
    <submittedName>
        <fullName evidence="1">Uncharacterized protein</fullName>
    </submittedName>
</protein>